<name>A0A366DLY6_9NOCA</name>
<sequence length="257" mass="28828">MKGRGPLTPAHSSRADERVVPDRSRAPTGGRPEPRSPAAHADHTPCQITRGESAGGECEGATLCERAPIGSQRGGPARTVVAVGTSRFARAALRHRHRLADSRSRSGWSRRRPRAEPRSAQFGVRTDDSPRRRSTTRTTHLRCRPPHGRAPAASTSSSVRGRRTGRALGTLGRRRPGRHRRRHRIRYDRFPARTDRRGNRDENYSSTATTRQRRTDERRSHWPTPFGMPFQRAQTNGHRQVAVPIARIDAAYRSESE</sequence>
<organism evidence="2 3">
    <name type="scientific">Nocardia puris</name>
    <dbReference type="NCBI Taxonomy" id="208602"/>
    <lineage>
        <taxon>Bacteria</taxon>
        <taxon>Bacillati</taxon>
        <taxon>Actinomycetota</taxon>
        <taxon>Actinomycetes</taxon>
        <taxon>Mycobacteriales</taxon>
        <taxon>Nocardiaceae</taxon>
        <taxon>Nocardia</taxon>
    </lineage>
</organism>
<accession>A0A366DLY6</accession>
<proteinExistence type="predicted"/>
<feature type="compositionally biased region" description="Basic and acidic residues" evidence="1">
    <location>
        <begin position="13"/>
        <end position="25"/>
    </location>
</feature>
<comment type="caution">
    <text evidence="2">The sequence shown here is derived from an EMBL/GenBank/DDBJ whole genome shotgun (WGS) entry which is preliminary data.</text>
</comment>
<dbReference type="EMBL" id="QNRE01000006">
    <property type="protein sequence ID" value="RBO90248.1"/>
    <property type="molecule type" value="Genomic_DNA"/>
</dbReference>
<feature type="compositionally biased region" description="Basic residues" evidence="1">
    <location>
        <begin position="172"/>
        <end position="186"/>
    </location>
</feature>
<keyword evidence="3" id="KW-1185">Reference proteome</keyword>
<reference evidence="2 3" key="1">
    <citation type="submission" date="2018-06" db="EMBL/GenBank/DDBJ databases">
        <title>Genomic Encyclopedia of Type Strains, Phase IV (KMG-IV): sequencing the most valuable type-strain genomes for metagenomic binning, comparative biology and taxonomic classification.</title>
        <authorList>
            <person name="Goeker M."/>
        </authorList>
    </citation>
    <scope>NUCLEOTIDE SEQUENCE [LARGE SCALE GENOMIC DNA]</scope>
    <source>
        <strain evidence="2 3">DSM 44599</strain>
    </source>
</reference>
<dbReference type="STRING" id="1210090.GCA_001613185_04433"/>
<evidence type="ECO:0000313" key="3">
    <source>
        <dbReference type="Proteomes" id="UP000252586"/>
    </source>
</evidence>
<dbReference type="AlphaFoldDB" id="A0A366DLY6"/>
<protein>
    <submittedName>
        <fullName evidence="2">Uncharacterized protein</fullName>
    </submittedName>
</protein>
<evidence type="ECO:0000313" key="2">
    <source>
        <dbReference type="EMBL" id="RBO90248.1"/>
    </source>
</evidence>
<feature type="compositionally biased region" description="Basic and acidic residues" evidence="1">
    <location>
        <begin position="187"/>
        <end position="203"/>
    </location>
</feature>
<feature type="compositionally biased region" description="Basic residues" evidence="1">
    <location>
        <begin position="132"/>
        <end position="147"/>
    </location>
</feature>
<dbReference type="Proteomes" id="UP000252586">
    <property type="component" value="Unassembled WGS sequence"/>
</dbReference>
<feature type="region of interest" description="Disordered" evidence="1">
    <location>
        <begin position="94"/>
        <end position="239"/>
    </location>
</feature>
<evidence type="ECO:0000256" key="1">
    <source>
        <dbReference type="SAM" id="MobiDB-lite"/>
    </source>
</evidence>
<gene>
    <name evidence="2" type="ORF">DFR74_106133</name>
</gene>
<feature type="region of interest" description="Disordered" evidence="1">
    <location>
        <begin position="1"/>
        <end position="57"/>
    </location>
</feature>